<dbReference type="InterPro" id="IPR044925">
    <property type="entry name" value="His-Me_finger_sf"/>
</dbReference>
<evidence type="ECO:0000259" key="7">
    <source>
        <dbReference type="SMART" id="SM00477"/>
    </source>
</evidence>
<dbReference type="GO" id="GO:0004521">
    <property type="term" value="F:RNA endonuclease activity"/>
    <property type="evidence" value="ECO:0007669"/>
    <property type="project" value="TreeGrafter"/>
</dbReference>
<keyword evidence="3" id="KW-0378">Hydrolase</keyword>
<keyword evidence="3" id="KW-0255">Endonuclease</keyword>
<evidence type="ECO:0000256" key="2">
    <source>
        <dbReference type="ARBA" id="ARBA00022722"/>
    </source>
</evidence>
<keyword evidence="2" id="KW-0540">Nuclease</keyword>
<evidence type="ECO:0000256" key="6">
    <source>
        <dbReference type="SAM" id="SignalP"/>
    </source>
</evidence>
<evidence type="ECO:0008006" key="11">
    <source>
        <dbReference type="Google" id="ProtNLM"/>
    </source>
</evidence>
<accession>A0A0N1II16</accession>
<evidence type="ECO:0000256" key="5">
    <source>
        <dbReference type="PIRSR" id="PIRSR640255-2"/>
    </source>
</evidence>
<feature type="active site" description="Proton acceptor" evidence="4">
    <location>
        <position position="226"/>
    </location>
</feature>
<evidence type="ECO:0000313" key="10">
    <source>
        <dbReference type="Proteomes" id="UP000053240"/>
    </source>
</evidence>
<dbReference type="SUPFAM" id="SSF54060">
    <property type="entry name" value="His-Me finger endonucleases"/>
    <property type="match status" value="1"/>
</dbReference>
<feature type="binding site" evidence="5">
    <location>
        <position position="256"/>
    </location>
    <ligand>
        <name>Mg(2+)</name>
        <dbReference type="ChEBI" id="CHEBI:18420"/>
        <note>catalytic</note>
    </ligand>
</feature>
<dbReference type="InterPro" id="IPR044929">
    <property type="entry name" value="DNA/RNA_non-sp_Endonuclease_sf"/>
</dbReference>
<keyword evidence="10" id="KW-1185">Reference proteome</keyword>
<feature type="signal peptide" evidence="6">
    <location>
        <begin position="1"/>
        <end position="21"/>
    </location>
</feature>
<feature type="chain" id="PRO_5005873972" description="DNA/RNA non-specific endonuclease domain-containing protein" evidence="6">
    <location>
        <begin position="22"/>
        <end position="673"/>
    </location>
</feature>
<feature type="domain" description="DNA/RNA non-specific endonuclease/pyrophosphatase/phosphodiesterase" evidence="8">
    <location>
        <begin position="142"/>
        <end position="382"/>
    </location>
</feature>
<dbReference type="InterPro" id="IPR020821">
    <property type="entry name" value="ENPP1-3/EXOG-like_nuc-like"/>
</dbReference>
<dbReference type="SMART" id="SM00892">
    <property type="entry name" value="Endonuclease_NS"/>
    <property type="match status" value="1"/>
</dbReference>
<name>A0A0N1II16_PAPMA</name>
<evidence type="ECO:0000256" key="4">
    <source>
        <dbReference type="PIRSR" id="PIRSR640255-1"/>
    </source>
</evidence>
<dbReference type="GO" id="GO:0000014">
    <property type="term" value="F:single-stranded DNA endodeoxyribonuclease activity"/>
    <property type="evidence" value="ECO:0007669"/>
    <property type="project" value="TreeGrafter"/>
</dbReference>
<dbReference type="InterPro" id="IPR001604">
    <property type="entry name" value="Endo_G_ENPP1-like_dom"/>
</dbReference>
<dbReference type="SMART" id="SM00477">
    <property type="entry name" value="NUC"/>
    <property type="match status" value="1"/>
</dbReference>
<dbReference type="EMBL" id="KQ459986">
    <property type="protein sequence ID" value="KPJ18843.1"/>
    <property type="molecule type" value="Genomic_DNA"/>
</dbReference>
<dbReference type="STRING" id="76193.A0A0N1II16"/>
<dbReference type="Gene3D" id="3.40.570.10">
    <property type="entry name" value="Extracellular Endonuclease, subunit A"/>
    <property type="match status" value="1"/>
</dbReference>
<evidence type="ECO:0000256" key="1">
    <source>
        <dbReference type="ARBA" id="ARBA00010052"/>
    </source>
</evidence>
<dbReference type="Proteomes" id="UP000053240">
    <property type="component" value="Unassembled WGS sequence"/>
</dbReference>
<organism evidence="9 10">
    <name type="scientific">Papilio machaon</name>
    <name type="common">Old World swallowtail butterfly</name>
    <dbReference type="NCBI Taxonomy" id="76193"/>
    <lineage>
        <taxon>Eukaryota</taxon>
        <taxon>Metazoa</taxon>
        <taxon>Ecdysozoa</taxon>
        <taxon>Arthropoda</taxon>
        <taxon>Hexapoda</taxon>
        <taxon>Insecta</taxon>
        <taxon>Pterygota</taxon>
        <taxon>Neoptera</taxon>
        <taxon>Endopterygota</taxon>
        <taxon>Lepidoptera</taxon>
        <taxon>Glossata</taxon>
        <taxon>Ditrysia</taxon>
        <taxon>Papilionoidea</taxon>
        <taxon>Papilionidae</taxon>
        <taxon>Papilioninae</taxon>
        <taxon>Papilio</taxon>
    </lineage>
</organism>
<dbReference type="GO" id="GO:0006309">
    <property type="term" value="P:apoptotic DNA fragmentation"/>
    <property type="evidence" value="ECO:0007669"/>
    <property type="project" value="TreeGrafter"/>
</dbReference>
<evidence type="ECO:0000256" key="3">
    <source>
        <dbReference type="ARBA" id="ARBA00022759"/>
    </source>
</evidence>
<proteinExistence type="inferred from homology"/>
<protein>
    <recommendedName>
        <fullName evidence="11">DNA/RNA non-specific endonuclease domain-containing protein</fullName>
    </recommendedName>
</protein>
<dbReference type="GO" id="GO:0003676">
    <property type="term" value="F:nucleic acid binding"/>
    <property type="evidence" value="ECO:0007669"/>
    <property type="project" value="InterPro"/>
</dbReference>
<dbReference type="AlphaFoldDB" id="A0A0N1II16"/>
<keyword evidence="5" id="KW-0479">Metal-binding</keyword>
<sequence length="673" mass="77625">MMLQRLFLAILCAINAPKTQRCTLNTRVHFGQPLPVILRNGQLLEPTDNDGNIVVQYGDSITLSCIDQGSIRNLHTIQGRNTATINCINDDVFGNDEWLNSPSRFSEFKCTSPPSYVSERTNRTCYDENVIYEVGYKIDNVFYPVYESCFNELELNAIYSKYTQKPYNALYQTRVERPFFIDNNVYGYVSVNSLFSPARQKSAVAQLVGDRVNTYVNKTEFLSRGHLAAKTDFALAFGERATFHYVNCAPQWVGFNGGNWNTLEVDLRNHIHDVGYSTIIYTGTFGVSQLVNQHGTAVDVYLHTDVNNNPVIPVPKYYYKVVYEPNSKRGIAFVGINNPHYTRQEAQNFLEFDSAKSIVMYEKVAIFCRVLQLLLICESDKKQTPGHDKILIVMSLSESITSTDGIRAARPKIIDFKIQRDPGLLKYNSYLFAKEPETTTEKRVVSLLGRKVKSRDAYFDMYPTKKFLSLPYESTKKVVREIHLRRTSNRRALVQFKGYTSVPQSEKFIIRRNACHHNEMLKQRNLVRNYIKNNNFNEDVEINTDVSPIDTSAEIKLFPPKNRKHINTQSYYGHKTNLIDRPIYFKPDPRGNNSTETEDQKEFIFVKIPRIDYENVDDKKSKKTIKKSIFKHYRLFKRDVIEEEHQATTAANFKPPVFDSEQTCSLVFNNINT</sequence>
<dbReference type="InterPro" id="IPR040255">
    <property type="entry name" value="Non-specific_endonuclease"/>
</dbReference>
<reference evidence="9 10" key="1">
    <citation type="journal article" date="2015" name="Nat. Commun.">
        <title>Outbred genome sequencing and CRISPR/Cas9 gene editing in butterflies.</title>
        <authorList>
            <person name="Li X."/>
            <person name="Fan D."/>
            <person name="Zhang W."/>
            <person name="Liu G."/>
            <person name="Zhang L."/>
            <person name="Zhao L."/>
            <person name="Fang X."/>
            <person name="Chen L."/>
            <person name="Dong Y."/>
            <person name="Chen Y."/>
            <person name="Ding Y."/>
            <person name="Zhao R."/>
            <person name="Feng M."/>
            <person name="Zhu Y."/>
            <person name="Feng Y."/>
            <person name="Jiang X."/>
            <person name="Zhu D."/>
            <person name="Xiang H."/>
            <person name="Feng X."/>
            <person name="Li S."/>
            <person name="Wang J."/>
            <person name="Zhang G."/>
            <person name="Kronforst M.R."/>
            <person name="Wang W."/>
        </authorList>
    </citation>
    <scope>NUCLEOTIDE SEQUENCE [LARGE SCALE GENOMIC DNA]</scope>
    <source>
        <strain evidence="9">Ya'a_city_454_Pm</strain>
        <tissue evidence="9">Whole body</tissue>
    </source>
</reference>
<dbReference type="GO" id="GO:0005634">
    <property type="term" value="C:nucleus"/>
    <property type="evidence" value="ECO:0007669"/>
    <property type="project" value="TreeGrafter"/>
</dbReference>
<dbReference type="GO" id="GO:0046872">
    <property type="term" value="F:metal ion binding"/>
    <property type="evidence" value="ECO:0007669"/>
    <property type="project" value="UniProtKB-KW"/>
</dbReference>
<dbReference type="InParanoid" id="A0A0N1II16"/>
<evidence type="ECO:0000259" key="8">
    <source>
        <dbReference type="SMART" id="SM00892"/>
    </source>
</evidence>
<keyword evidence="6" id="KW-0732">Signal</keyword>
<dbReference type="PANTHER" id="PTHR13966:SF19">
    <property type="entry name" value="NUCLEASE EXOG, MITOCHONDRIAL"/>
    <property type="match status" value="1"/>
</dbReference>
<dbReference type="FunFam" id="3.40.570.10:FF:000007">
    <property type="entry name" value="Alkaline nuclease"/>
    <property type="match status" value="1"/>
</dbReference>
<evidence type="ECO:0000313" key="9">
    <source>
        <dbReference type="EMBL" id="KPJ18843.1"/>
    </source>
</evidence>
<dbReference type="GO" id="GO:0005743">
    <property type="term" value="C:mitochondrial inner membrane"/>
    <property type="evidence" value="ECO:0007669"/>
    <property type="project" value="TreeGrafter"/>
</dbReference>
<dbReference type="PANTHER" id="PTHR13966">
    <property type="entry name" value="ENDONUCLEASE RELATED"/>
    <property type="match status" value="1"/>
</dbReference>
<comment type="similarity">
    <text evidence="1">Belongs to the DNA/RNA non-specific endonuclease family.</text>
</comment>
<dbReference type="Pfam" id="PF01223">
    <property type="entry name" value="Endonuclease_NS"/>
    <property type="match status" value="1"/>
</dbReference>
<gene>
    <name evidence="9" type="ORF">RR48_05781</name>
</gene>
<feature type="domain" description="ENPP1-3/EXOG-like endonuclease/phosphodiesterase" evidence="7">
    <location>
        <begin position="143"/>
        <end position="373"/>
    </location>
</feature>